<evidence type="ECO:0000313" key="2">
    <source>
        <dbReference type="Proteomes" id="UP001177670"/>
    </source>
</evidence>
<sequence length="158" mass="17486">MRKCQGHKGTQWSSNPAAVIARTMLTEILLSFCYQQSTVLRGSVEYGSAEREQNESIGYGPSGNIQISLANGNIMKIPMASINISEEVNKTGIWQQVNEGNEKTKQVKLINAGKQKKHSKKENSLMADETTRLTTMTEEDEDDSGISIKVTNVNDSKF</sequence>
<keyword evidence="2" id="KW-1185">Reference proteome</keyword>
<gene>
    <name evidence="1" type="ORF">K0M31_000774</name>
</gene>
<protein>
    <submittedName>
        <fullName evidence="1">Uncharacterized protein</fullName>
    </submittedName>
</protein>
<dbReference type="Proteomes" id="UP001177670">
    <property type="component" value="Unassembled WGS sequence"/>
</dbReference>
<comment type="caution">
    <text evidence="1">The sequence shown here is derived from an EMBL/GenBank/DDBJ whole genome shotgun (WGS) entry which is preliminary data.</text>
</comment>
<dbReference type="EMBL" id="JAHYIQ010000001">
    <property type="protein sequence ID" value="KAK1136209.1"/>
    <property type="molecule type" value="Genomic_DNA"/>
</dbReference>
<proteinExistence type="predicted"/>
<reference evidence="1" key="1">
    <citation type="submission" date="2021-10" db="EMBL/GenBank/DDBJ databases">
        <title>Melipona bicolor Genome sequencing and assembly.</title>
        <authorList>
            <person name="Araujo N.S."/>
            <person name="Arias M.C."/>
        </authorList>
    </citation>
    <scope>NUCLEOTIDE SEQUENCE</scope>
    <source>
        <strain evidence="1">USP_2M_L1-L4_2017</strain>
        <tissue evidence="1">Whole body</tissue>
    </source>
</reference>
<dbReference type="AlphaFoldDB" id="A0AA40GF10"/>
<evidence type="ECO:0000313" key="1">
    <source>
        <dbReference type="EMBL" id="KAK1136209.1"/>
    </source>
</evidence>
<accession>A0AA40GF10</accession>
<organism evidence="1 2">
    <name type="scientific">Melipona bicolor</name>
    <dbReference type="NCBI Taxonomy" id="60889"/>
    <lineage>
        <taxon>Eukaryota</taxon>
        <taxon>Metazoa</taxon>
        <taxon>Ecdysozoa</taxon>
        <taxon>Arthropoda</taxon>
        <taxon>Hexapoda</taxon>
        <taxon>Insecta</taxon>
        <taxon>Pterygota</taxon>
        <taxon>Neoptera</taxon>
        <taxon>Endopterygota</taxon>
        <taxon>Hymenoptera</taxon>
        <taxon>Apocrita</taxon>
        <taxon>Aculeata</taxon>
        <taxon>Apoidea</taxon>
        <taxon>Anthophila</taxon>
        <taxon>Apidae</taxon>
        <taxon>Melipona</taxon>
    </lineage>
</organism>
<name>A0AA40GF10_9HYME</name>